<proteinExistence type="predicted"/>
<dbReference type="InterPro" id="IPR016024">
    <property type="entry name" value="ARM-type_fold"/>
</dbReference>
<dbReference type="KEGG" id="ave:Arcve_1469"/>
<evidence type="ECO:0000313" key="3">
    <source>
        <dbReference type="Proteomes" id="UP000008136"/>
    </source>
</evidence>
<protein>
    <submittedName>
        <fullName evidence="2">PBS lyase HEAT domain protein repeat-containing protein</fullName>
    </submittedName>
</protein>
<dbReference type="SMART" id="SM00567">
    <property type="entry name" value="EZ_HEAT"/>
    <property type="match status" value="9"/>
</dbReference>
<dbReference type="GO" id="GO:0016829">
    <property type="term" value="F:lyase activity"/>
    <property type="evidence" value="ECO:0007669"/>
    <property type="project" value="UniProtKB-KW"/>
</dbReference>
<dbReference type="InterPro" id="IPR000225">
    <property type="entry name" value="Armadillo"/>
</dbReference>
<keyword evidence="2" id="KW-0456">Lyase</keyword>
<dbReference type="EMBL" id="CP002588">
    <property type="protein sequence ID" value="AEA47472.1"/>
    <property type="molecule type" value="Genomic_DNA"/>
</dbReference>
<dbReference type="InterPro" id="IPR021133">
    <property type="entry name" value="HEAT_type_2"/>
</dbReference>
<dbReference type="Gene3D" id="1.25.10.10">
    <property type="entry name" value="Leucine-rich Repeat Variant"/>
    <property type="match status" value="3"/>
</dbReference>
<dbReference type="Proteomes" id="UP000008136">
    <property type="component" value="Chromosome"/>
</dbReference>
<dbReference type="PANTHER" id="PTHR12697">
    <property type="entry name" value="PBS LYASE HEAT-LIKE PROTEIN"/>
    <property type="match status" value="1"/>
</dbReference>
<gene>
    <name evidence="2" type="ordered locus">Arcve_1469</name>
</gene>
<dbReference type="SMART" id="SM00185">
    <property type="entry name" value="ARM"/>
    <property type="match status" value="3"/>
</dbReference>
<dbReference type="SUPFAM" id="SSF48371">
    <property type="entry name" value="ARM repeat"/>
    <property type="match status" value="1"/>
</dbReference>
<dbReference type="PROSITE" id="PS50077">
    <property type="entry name" value="HEAT_REPEAT"/>
    <property type="match status" value="1"/>
</dbReference>
<dbReference type="STRING" id="693661.Arcve_1469"/>
<dbReference type="GeneID" id="10394593"/>
<dbReference type="Pfam" id="PF13646">
    <property type="entry name" value="HEAT_2"/>
    <property type="match status" value="3"/>
</dbReference>
<accession>F2KP68</accession>
<dbReference type="eggNOG" id="arCOG02967">
    <property type="taxonomic scope" value="Archaea"/>
</dbReference>
<keyword evidence="3" id="KW-1185">Reference proteome</keyword>
<dbReference type="InterPro" id="IPR004155">
    <property type="entry name" value="PBS_lyase_HEAT"/>
</dbReference>
<organism evidence="2 3">
    <name type="scientific">Archaeoglobus veneficus (strain DSM 11195 / SNP6)</name>
    <dbReference type="NCBI Taxonomy" id="693661"/>
    <lineage>
        <taxon>Archaea</taxon>
        <taxon>Methanobacteriati</taxon>
        <taxon>Methanobacteriota</taxon>
        <taxon>Archaeoglobi</taxon>
        <taxon>Archaeoglobales</taxon>
        <taxon>Archaeoglobaceae</taxon>
        <taxon>Archaeoglobus</taxon>
    </lineage>
</organism>
<evidence type="ECO:0000313" key="2">
    <source>
        <dbReference type="EMBL" id="AEA47472.1"/>
    </source>
</evidence>
<comment type="function">
    <text evidence="1">Catalyzes the hydroxylation of the N(6)-(4-aminobutyl)-L-lysine intermediate produced by deoxyhypusine synthase/DHPS on a critical lysine of the eukaryotic translation initiation factor 5A/eIF-5A. This is the second step of the post-translational modification of that lysine into an unusual amino acid residue named hypusine. Hypusination is unique to mature eIF-5A factor and is essential for its function.</text>
</comment>
<dbReference type="AlphaFoldDB" id="F2KP68"/>
<dbReference type="InterPro" id="IPR011989">
    <property type="entry name" value="ARM-like"/>
</dbReference>
<reference evidence="2 3" key="1">
    <citation type="submission" date="2011-03" db="EMBL/GenBank/DDBJ databases">
        <title>The complete genome of Archaeoglobus veneficus SNP6.</title>
        <authorList>
            <consortium name="US DOE Joint Genome Institute (JGI-PGF)"/>
            <person name="Lucas S."/>
            <person name="Copeland A."/>
            <person name="Lapidus A."/>
            <person name="Bruce D."/>
            <person name="Goodwin L."/>
            <person name="Pitluck S."/>
            <person name="Kyrpides N."/>
            <person name="Mavromatis K."/>
            <person name="Pagani I."/>
            <person name="Ivanova N."/>
            <person name="Mikhailova N."/>
            <person name="Lu M."/>
            <person name="Detter J.C."/>
            <person name="Tapia R."/>
            <person name="Han C."/>
            <person name="Land M."/>
            <person name="Hauser L."/>
            <person name="Markowitz V."/>
            <person name="Cheng J.-F."/>
            <person name="Hugenholtz P."/>
            <person name="Woyke T."/>
            <person name="Wu D."/>
            <person name="Spring S."/>
            <person name="Brambilla E."/>
            <person name="Klenk H.-P."/>
            <person name="Eisen J.A."/>
        </authorList>
    </citation>
    <scope>NUCLEOTIDE SEQUENCE [LARGE SCALE GENOMIC DNA]</scope>
    <source>
        <strain>SNP6</strain>
    </source>
</reference>
<dbReference type="PANTHER" id="PTHR12697:SF38">
    <property type="entry name" value="PBS LYASE HEAT DOMAIN PROTEIN REPEAT-CONTAINING PROTEIN"/>
    <property type="match status" value="1"/>
</dbReference>
<dbReference type="RefSeq" id="WP_013684133.1">
    <property type="nucleotide sequence ID" value="NC_015320.1"/>
</dbReference>
<dbReference type="OrthoDB" id="142930at2157"/>
<dbReference type="GO" id="GO:0016491">
    <property type="term" value="F:oxidoreductase activity"/>
    <property type="evidence" value="ECO:0007669"/>
    <property type="project" value="TreeGrafter"/>
</dbReference>
<name>F2KP68_ARCVS</name>
<sequence length="401" mass="44362">MIRLYELEKKKDIDTLIEVLRNSKSQAVRARAAEILGDIGGERAYKELISILINEDEDEEVRNAAAKSIAWADEKALRMLLEKLEGRKIKGATWVLVDRLIKTLKSDDASIRMNSAIALGRLGDTRCLPHLIDALEDEAPEVRRAAAMALGMLGNSAAVDALVERLKDENVEVRKAALEALADMEIADEVDEIAEALKDSDARVRELAAIVLEKGGEAAVDYLLEAMKDPVRDVRIAAIQALMGCLSRVPPARSEAVRKKISEGLTEVKDIADVIIDVLDKTENAAIRKNAIWLLGQLGDPKGLPQLLKALEFGKAEERRLAATSLVKMGSKAVEPLLDMIRHNDEEIRRLVCWILGEIGDIRAKEHLNLALEDPSDRVRSMAFQALNKIKRAEKLKRAIS</sequence>
<dbReference type="HOGENOM" id="CLU_053271_0_0_2"/>
<evidence type="ECO:0000256" key="1">
    <source>
        <dbReference type="ARBA" id="ARBA00045876"/>
    </source>
</evidence>